<dbReference type="AlphaFoldDB" id="A0A6S7AZY5"/>
<evidence type="ECO:0000256" key="6">
    <source>
        <dbReference type="SAM" id="Phobius"/>
    </source>
</evidence>
<dbReference type="Gene3D" id="6.10.340.10">
    <property type="match status" value="1"/>
</dbReference>
<evidence type="ECO:0000256" key="2">
    <source>
        <dbReference type="ARBA" id="ARBA00012438"/>
    </source>
</evidence>
<dbReference type="InterPro" id="IPR005467">
    <property type="entry name" value="His_kinase_dom"/>
</dbReference>
<dbReference type="InterPro" id="IPR050351">
    <property type="entry name" value="BphY/WalK/GraS-like"/>
</dbReference>
<dbReference type="CDD" id="cd00082">
    <property type="entry name" value="HisKA"/>
    <property type="match status" value="1"/>
</dbReference>
<dbReference type="InterPro" id="IPR004358">
    <property type="entry name" value="Sig_transdc_His_kin-like_C"/>
</dbReference>
<dbReference type="InterPro" id="IPR003661">
    <property type="entry name" value="HisK_dim/P_dom"/>
</dbReference>
<evidence type="ECO:0000256" key="5">
    <source>
        <dbReference type="ARBA" id="ARBA00022777"/>
    </source>
</evidence>
<dbReference type="SUPFAM" id="SSF55874">
    <property type="entry name" value="ATPase domain of HSP90 chaperone/DNA topoisomerase II/histidine kinase"/>
    <property type="match status" value="1"/>
</dbReference>
<protein>
    <recommendedName>
        <fullName evidence="2">histidine kinase</fullName>
        <ecNumber evidence="2">2.7.13.3</ecNumber>
    </recommendedName>
</protein>
<feature type="domain" description="Histidine kinase" evidence="7">
    <location>
        <begin position="290"/>
        <end position="533"/>
    </location>
</feature>
<evidence type="ECO:0000256" key="1">
    <source>
        <dbReference type="ARBA" id="ARBA00000085"/>
    </source>
</evidence>
<evidence type="ECO:0000256" key="3">
    <source>
        <dbReference type="ARBA" id="ARBA00022553"/>
    </source>
</evidence>
<organism evidence="8 9">
    <name type="scientific">Paraburkholderia ultramafica</name>
    <dbReference type="NCBI Taxonomy" id="1544867"/>
    <lineage>
        <taxon>Bacteria</taxon>
        <taxon>Pseudomonadati</taxon>
        <taxon>Pseudomonadota</taxon>
        <taxon>Betaproteobacteria</taxon>
        <taxon>Burkholderiales</taxon>
        <taxon>Burkholderiaceae</taxon>
        <taxon>Paraburkholderia</taxon>
    </lineage>
</organism>
<keyword evidence="6" id="KW-0472">Membrane</keyword>
<comment type="catalytic activity">
    <reaction evidence="1">
        <text>ATP + protein L-histidine = ADP + protein N-phospho-L-histidine.</text>
        <dbReference type="EC" id="2.7.13.3"/>
    </reaction>
</comment>
<keyword evidence="4 8" id="KW-0808">Transferase</keyword>
<dbReference type="Gene3D" id="1.10.287.130">
    <property type="match status" value="1"/>
</dbReference>
<dbReference type="PROSITE" id="PS50109">
    <property type="entry name" value="HIS_KIN"/>
    <property type="match status" value="1"/>
</dbReference>
<evidence type="ECO:0000259" key="7">
    <source>
        <dbReference type="PROSITE" id="PS50109"/>
    </source>
</evidence>
<evidence type="ECO:0000313" key="8">
    <source>
        <dbReference type="EMBL" id="CAB3782476.1"/>
    </source>
</evidence>
<dbReference type="GO" id="GO:0000155">
    <property type="term" value="F:phosphorelay sensor kinase activity"/>
    <property type="evidence" value="ECO:0007669"/>
    <property type="project" value="InterPro"/>
</dbReference>
<dbReference type="GO" id="GO:0007234">
    <property type="term" value="P:osmosensory signaling via phosphorelay pathway"/>
    <property type="evidence" value="ECO:0007669"/>
    <property type="project" value="TreeGrafter"/>
</dbReference>
<accession>A0A6S7AZY5</accession>
<gene>
    <name evidence="8" type="primary">sasA_6</name>
    <name evidence="8" type="ORF">LMG28614_01469</name>
</gene>
<dbReference type="InterPro" id="IPR003594">
    <property type="entry name" value="HATPase_dom"/>
</dbReference>
<keyword evidence="6" id="KW-1133">Transmembrane helix</keyword>
<dbReference type="SUPFAM" id="SSF47384">
    <property type="entry name" value="Homodimeric domain of signal transducing histidine kinase"/>
    <property type="match status" value="1"/>
</dbReference>
<dbReference type="SMART" id="SM00387">
    <property type="entry name" value="HATPase_c"/>
    <property type="match status" value="1"/>
</dbReference>
<dbReference type="RefSeq" id="WP_175148879.1">
    <property type="nucleotide sequence ID" value="NZ_CADIKK010000005.1"/>
</dbReference>
<dbReference type="EC" id="2.7.13.3" evidence="2"/>
<proteinExistence type="predicted"/>
<name>A0A6S7AZY5_9BURK</name>
<keyword evidence="3" id="KW-0597">Phosphoprotein</keyword>
<evidence type="ECO:0000313" key="9">
    <source>
        <dbReference type="Proteomes" id="UP000494365"/>
    </source>
</evidence>
<reference evidence="8 9" key="1">
    <citation type="submission" date="2020-04" db="EMBL/GenBank/DDBJ databases">
        <authorList>
            <person name="De Canck E."/>
        </authorList>
    </citation>
    <scope>NUCLEOTIDE SEQUENCE [LARGE SCALE GENOMIC DNA]</scope>
    <source>
        <strain evidence="8 9">LMG 28614</strain>
    </source>
</reference>
<dbReference type="PANTHER" id="PTHR42878">
    <property type="entry name" value="TWO-COMPONENT HISTIDINE KINASE"/>
    <property type="match status" value="1"/>
</dbReference>
<dbReference type="EMBL" id="CADIKK010000005">
    <property type="protein sequence ID" value="CAB3782476.1"/>
    <property type="molecule type" value="Genomic_DNA"/>
</dbReference>
<dbReference type="InterPro" id="IPR036890">
    <property type="entry name" value="HATPase_C_sf"/>
</dbReference>
<dbReference type="SMART" id="SM00388">
    <property type="entry name" value="HisKA"/>
    <property type="match status" value="1"/>
</dbReference>
<dbReference type="InterPro" id="IPR036097">
    <property type="entry name" value="HisK_dim/P_sf"/>
</dbReference>
<keyword evidence="9" id="KW-1185">Reference proteome</keyword>
<dbReference type="Pfam" id="PF02518">
    <property type="entry name" value="HATPase_c"/>
    <property type="match status" value="1"/>
</dbReference>
<dbReference type="Gene3D" id="3.30.565.10">
    <property type="entry name" value="Histidine kinase-like ATPase, C-terminal domain"/>
    <property type="match status" value="1"/>
</dbReference>
<dbReference type="PRINTS" id="PR00344">
    <property type="entry name" value="BCTRLSENSOR"/>
</dbReference>
<dbReference type="PANTHER" id="PTHR42878:SF15">
    <property type="entry name" value="BACTERIOPHYTOCHROME"/>
    <property type="match status" value="1"/>
</dbReference>
<keyword evidence="5 8" id="KW-0418">Kinase</keyword>
<evidence type="ECO:0000256" key="4">
    <source>
        <dbReference type="ARBA" id="ARBA00022679"/>
    </source>
</evidence>
<keyword evidence="6" id="KW-0812">Transmembrane</keyword>
<dbReference type="Proteomes" id="UP000494365">
    <property type="component" value="Unassembled WGS sequence"/>
</dbReference>
<dbReference type="GO" id="GO:0030295">
    <property type="term" value="F:protein kinase activator activity"/>
    <property type="evidence" value="ECO:0007669"/>
    <property type="project" value="TreeGrafter"/>
</dbReference>
<feature type="transmembrane region" description="Helical" evidence="6">
    <location>
        <begin position="181"/>
        <end position="202"/>
    </location>
</feature>
<sequence>MKLFTKGLLLIAVPSVVELALLGVVFDTQEQTAQAAQWVDNSKQILYQSSAVVDPLLRQAARVRTAMATGDASLIDRHTVWVDLGDRLSKLDALAADIPQQVERVHNMQRAIDAYREHTLAISQALHEGRSLNPFIALESGALPEQIALFRDELTAFGNEASRLDADRSAALARRRECQQYALIAAVLGSMLIWAATAVVFARSIGRRLEVLTDNAERLGGDRRLAAPLSGSDEIAALDAVLHQTGARLRAAEKEQAMLKTRLEARAWELASVNEELRQETQDNEMFIYSVSHDLRSPLVNLQGFSKELQVSCDELDSIVEQAGLPESEHRRMAHILDGDVRESLHYLRTAVTRAAAIIDALLRISRAGRLEYQWQRVSVGRVVGRVVDALQGVISQRAAVITVRELPPAWGDPAAVEQIFSNLIGNALNFLDPARRGRIEVGALEPESIDETEPRAVRMRTYYVRDNGLGIPAAYLSKVFRAFQRLHGDVANGEGIGLAVVRRTVERHGGRVWVESAEGAGSTFFVALPEQPMRI</sequence>
<dbReference type="GO" id="GO:0000156">
    <property type="term" value="F:phosphorelay response regulator activity"/>
    <property type="evidence" value="ECO:0007669"/>
    <property type="project" value="TreeGrafter"/>
</dbReference>